<feature type="domain" description="LSDAT prokaryote" evidence="1">
    <location>
        <begin position="21"/>
        <end position="208"/>
    </location>
</feature>
<dbReference type="InterPro" id="IPR050927">
    <property type="entry name" value="TRPM"/>
</dbReference>
<evidence type="ECO:0000313" key="2">
    <source>
        <dbReference type="EMBL" id="RYC03499.1"/>
    </source>
</evidence>
<proteinExistence type="predicted"/>
<comment type="caution">
    <text evidence="2">The sequence shown here is derived from an EMBL/GenBank/DDBJ whole genome shotgun (WGS) entry which is preliminary data.</text>
</comment>
<dbReference type="GO" id="GO:0099604">
    <property type="term" value="F:ligand-gated calcium channel activity"/>
    <property type="evidence" value="ECO:0007669"/>
    <property type="project" value="TreeGrafter"/>
</dbReference>
<evidence type="ECO:0000313" key="3">
    <source>
        <dbReference type="Proteomes" id="UP000293291"/>
    </source>
</evidence>
<dbReference type="EMBL" id="SDWU01000005">
    <property type="protein sequence ID" value="RYC03499.1"/>
    <property type="molecule type" value="Genomic_DNA"/>
</dbReference>
<dbReference type="OrthoDB" id="582259at2"/>
<dbReference type="InterPro" id="IPR041482">
    <property type="entry name" value="LSDAT_prok"/>
</dbReference>
<name>A0A4Q2SHT4_9ACTN</name>
<dbReference type="Pfam" id="PF18171">
    <property type="entry name" value="LSDAT_prok"/>
    <property type="match status" value="1"/>
</dbReference>
<accession>A0A4Q2SHT4</accession>
<evidence type="ECO:0000259" key="1">
    <source>
        <dbReference type="Pfam" id="PF18171"/>
    </source>
</evidence>
<sequence length="221" mass="22868">MSDEDDVPRVLEEAGLSSGQVLVLVGGAGGLEADEEARLSDLVRDYVVPVIERIGAMVVDGGTDSGIMRAIGRARSDADAHFPLIGVASAGTVRSPGDGGEADVDPHHTHIVLVPGHDWGDESPWLSEVASALTTGHRSATLLVNGGEIAYADVHHSLRKGRPVIVLAGSGRTADTIASARRDPSADERAARIAASPLVRIVSVDDPKALAEVLSDALSAR</sequence>
<dbReference type="PANTHER" id="PTHR13800:SF12">
    <property type="entry name" value="TRANSIENT RECEPTOR POTENTIAL CATION CHANNEL SUBFAMILY M MEMBER-LIKE 2"/>
    <property type="match status" value="1"/>
</dbReference>
<keyword evidence="3" id="KW-1185">Reference proteome</keyword>
<reference evidence="2 3" key="1">
    <citation type="submission" date="2019-01" db="EMBL/GenBank/DDBJ databases">
        <title>Novel species of Nocardioides.</title>
        <authorList>
            <person name="Liu Q."/>
            <person name="Xin Y.-H."/>
        </authorList>
    </citation>
    <scope>NUCLEOTIDE SEQUENCE [LARGE SCALE GENOMIC DNA]</scope>
    <source>
        <strain evidence="2 3">CGMCC 4.6875</strain>
    </source>
</reference>
<dbReference type="Proteomes" id="UP000293291">
    <property type="component" value="Unassembled WGS sequence"/>
</dbReference>
<dbReference type="PANTHER" id="PTHR13800">
    <property type="entry name" value="TRANSIENT RECEPTOR POTENTIAL CATION CHANNEL, SUBFAMILY M, MEMBER 6"/>
    <property type="match status" value="1"/>
</dbReference>
<protein>
    <recommendedName>
        <fullName evidence="1">LSDAT prokaryote domain-containing protein</fullName>
    </recommendedName>
</protein>
<dbReference type="AlphaFoldDB" id="A0A4Q2SHT4"/>
<dbReference type="RefSeq" id="WP_129454054.1">
    <property type="nucleotide sequence ID" value="NZ_JACXYX010000008.1"/>
</dbReference>
<organism evidence="2 3">
    <name type="scientific">Nocardioides ganghwensis</name>
    <dbReference type="NCBI Taxonomy" id="252230"/>
    <lineage>
        <taxon>Bacteria</taxon>
        <taxon>Bacillati</taxon>
        <taxon>Actinomycetota</taxon>
        <taxon>Actinomycetes</taxon>
        <taxon>Propionibacteriales</taxon>
        <taxon>Nocardioidaceae</taxon>
        <taxon>Nocardioides</taxon>
    </lineage>
</organism>
<dbReference type="GO" id="GO:0005886">
    <property type="term" value="C:plasma membrane"/>
    <property type="evidence" value="ECO:0007669"/>
    <property type="project" value="TreeGrafter"/>
</dbReference>
<gene>
    <name evidence="2" type="ORF">EUA07_05810</name>
</gene>